<evidence type="ECO:0000313" key="2">
    <source>
        <dbReference type="Proteomes" id="UP000076486"/>
    </source>
</evidence>
<reference evidence="1 2" key="1">
    <citation type="submission" date="2013-07" db="EMBL/GenBank/DDBJ databases">
        <title>Comparative Genomic and Metabolomic Analysis of Twelve Strains of Pseudoalteromonas luteoviolacea.</title>
        <authorList>
            <person name="Vynne N.G."/>
            <person name="Mansson M."/>
            <person name="Gram L."/>
        </authorList>
    </citation>
    <scope>NUCLEOTIDE SEQUENCE [LARGE SCALE GENOMIC DNA]</scope>
    <source>
        <strain evidence="1 2">CPMOR-1</strain>
    </source>
</reference>
<name>A0A161XXW5_9GAMM</name>
<comment type="caution">
    <text evidence="1">The sequence shown here is derived from an EMBL/GenBank/DDBJ whole genome shotgun (WGS) entry which is preliminary data.</text>
</comment>
<protein>
    <submittedName>
        <fullName evidence="1">Uncharacterized protein</fullName>
    </submittedName>
</protein>
<evidence type="ECO:0000313" key="1">
    <source>
        <dbReference type="EMBL" id="KZN58712.1"/>
    </source>
</evidence>
<dbReference type="AlphaFoldDB" id="A0A161XXW5"/>
<dbReference type="PATRIC" id="fig|1365248.3.peg.4856"/>
<proteinExistence type="predicted"/>
<accession>A0A161XXW5</accession>
<dbReference type="EMBL" id="AUYC01000073">
    <property type="protein sequence ID" value="KZN58712.1"/>
    <property type="molecule type" value="Genomic_DNA"/>
</dbReference>
<gene>
    <name evidence="1" type="ORF">N473_04565</name>
</gene>
<sequence>MKIIVKKIKELSLKDAKNVRGAAGTGPGTPEPEKPE</sequence>
<dbReference type="Proteomes" id="UP000076486">
    <property type="component" value="Unassembled WGS sequence"/>
</dbReference>
<organism evidence="1 2">
    <name type="scientific">Pseudoalteromonas luteoviolacea CPMOR-1</name>
    <dbReference type="NCBI Taxonomy" id="1365248"/>
    <lineage>
        <taxon>Bacteria</taxon>
        <taxon>Pseudomonadati</taxon>
        <taxon>Pseudomonadota</taxon>
        <taxon>Gammaproteobacteria</taxon>
        <taxon>Alteromonadales</taxon>
        <taxon>Pseudoalteromonadaceae</taxon>
        <taxon>Pseudoalteromonas</taxon>
    </lineage>
</organism>